<organism evidence="3 4">
    <name type="scientific">Aquisalinus flavus</name>
    <dbReference type="NCBI Taxonomy" id="1526572"/>
    <lineage>
        <taxon>Bacteria</taxon>
        <taxon>Pseudomonadati</taxon>
        <taxon>Pseudomonadota</taxon>
        <taxon>Alphaproteobacteria</taxon>
        <taxon>Parvularculales</taxon>
        <taxon>Parvularculaceae</taxon>
        <taxon>Aquisalinus</taxon>
    </lineage>
</organism>
<dbReference type="AlphaFoldDB" id="A0A8J2Y4X5"/>
<feature type="region of interest" description="Disordered" evidence="1">
    <location>
        <begin position="382"/>
        <end position="416"/>
    </location>
</feature>
<dbReference type="GO" id="GO:0003677">
    <property type="term" value="F:DNA binding"/>
    <property type="evidence" value="ECO:0007669"/>
    <property type="project" value="InterPro"/>
</dbReference>
<dbReference type="Proteomes" id="UP000613582">
    <property type="component" value="Unassembled WGS sequence"/>
</dbReference>
<feature type="domain" description="HTH luxR-type" evidence="2">
    <location>
        <begin position="312"/>
        <end position="369"/>
    </location>
</feature>
<name>A0A8J2Y4X5_9PROT</name>
<dbReference type="SMART" id="SM00421">
    <property type="entry name" value="HTH_LUXR"/>
    <property type="match status" value="1"/>
</dbReference>
<comment type="caution">
    <text evidence="3">The sequence shown here is derived from an EMBL/GenBank/DDBJ whole genome shotgun (WGS) entry which is preliminary data.</text>
</comment>
<dbReference type="InterPro" id="IPR000792">
    <property type="entry name" value="Tscrpt_reg_LuxR_C"/>
</dbReference>
<proteinExistence type="predicted"/>
<reference evidence="3" key="2">
    <citation type="submission" date="2020-09" db="EMBL/GenBank/DDBJ databases">
        <authorList>
            <person name="Sun Q."/>
            <person name="Zhou Y."/>
        </authorList>
    </citation>
    <scope>NUCLEOTIDE SEQUENCE</scope>
    <source>
        <strain evidence="3">CGMCC 1.12921</strain>
    </source>
</reference>
<accession>A0A8J2Y4X5</accession>
<feature type="compositionally biased region" description="Low complexity" evidence="1">
    <location>
        <begin position="394"/>
        <end position="409"/>
    </location>
</feature>
<dbReference type="InterPro" id="IPR036388">
    <property type="entry name" value="WH-like_DNA-bd_sf"/>
</dbReference>
<keyword evidence="4" id="KW-1185">Reference proteome</keyword>
<evidence type="ECO:0000313" key="4">
    <source>
        <dbReference type="Proteomes" id="UP000613582"/>
    </source>
</evidence>
<evidence type="ECO:0000256" key="1">
    <source>
        <dbReference type="SAM" id="MobiDB-lite"/>
    </source>
</evidence>
<dbReference type="GO" id="GO:0006355">
    <property type="term" value="P:regulation of DNA-templated transcription"/>
    <property type="evidence" value="ECO:0007669"/>
    <property type="project" value="InterPro"/>
</dbReference>
<evidence type="ECO:0000259" key="2">
    <source>
        <dbReference type="SMART" id="SM00421"/>
    </source>
</evidence>
<reference evidence="3" key="1">
    <citation type="journal article" date="2014" name="Int. J. Syst. Evol. Microbiol.">
        <title>Complete genome sequence of Corynebacterium casei LMG S-19264T (=DSM 44701T), isolated from a smear-ripened cheese.</title>
        <authorList>
            <consortium name="US DOE Joint Genome Institute (JGI-PGF)"/>
            <person name="Walter F."/>
            <person name="Albersmeier A."/>
            <person name="Kalinowski J."/>
            <person name="Ruckert C."/>
        </authorList>
    </citation>
    <scope>NUCLEOTIDE SEQUENCE</scope>
    <source>
        <strain evidence="3">CGMCC 1.12921</strain>
    </source>
</reference>
<dbReference type="RefSeq" id="WP_188160328.1">
    <property type="nucleotide sequence ID" value="NZ_BMGH01000001.1"/>
</dbReference>
<dbReference type="EMBL" id="BMGH01000001">
    <property type="protein sequence ID" value="GGD04438.1"/>
    <property type="molecule type" value="Genomic_DNA"/>
</dbReference>
<dbReference type="InterPro" id="IPR016032">
    <property type="entry name" value="Sig_transdc_resp-reg_C-effctor"/>
</dbReference>
<gene>
    <name evidence="3" type="ORF">GCM10011342_11750</name>
</gene>
<protein>
    <recommendedName>
        <fullName evidence="2">HTH luxR-type domain-containing protein</fullName>
    </recommendedName>
</protein>
<dbReference type="Gene3D" id="1.10.10.10">
    <property type="entry name" value="Winged helix-like DNA-binding domain superfamily/Winged helix DNA-binding domain"/>
    <property type="match status" value="1"/>
</dbReference>
<dbReference type="SUPFAM" id="SSF46894">
    <property type="entry name" value="C-terminal effector domain of the bipartite response regulators"/>
    <property type="match status" value="1"/>
</dbReference>
<evidence type="ECO:0000313" key="3">
    <source>
        <dbReference type="EMBL" id="GGD04438.1"/>
    </source>
</evidence>
<sequence>MGTTDQLLTAIETIHHAGLDPAQWPAALDAITRHIGCWHASLECYDPEGERHLYWHGHGINPDLAEDYISFCHESGLTKLRDGTMKPAPLPRSNIITADGRKTAPFYASTDYLKCTDTRDFAAGILKDEDDRQVILTLRRNPAQGNIDQICLVELARLLPHVRLALDVSARLGSAAGMERSLAATLDWIDQGAALLTGDGKIVHANAAFVDMASTRWGTFLKNGAVEFTGKTARDRFRAAMQMAASMLDKPGAPSPASFLVPGLNGGTALSATVRPVFPSERAGLPSQARFILFLRAPAGDSDARISDIAAAASLTMAESRLAVALINGTSPALYARLLGLSTNTVYTHLRHLKEKLDAGRLPELIGKLNDLASAGIRANLPRTAPDHHAPAPSSSNRSSSSGLRSCGNAARPLGRRRLSGDGYSFEMAARLP</sequence>